<evidence type="ECO:0000313" key="2">
    <source>
        <dbReference type="Proteomes" id="UP000823674"/>
    </source>
</evidence>
<organism evidence="1 2">
    <name type="scientific">Brassica rapa subsp. trilocularis</name>
    <dbReference type="NCBI Taxonomy" id="1813537"/>
    <lineage>
        <taxon>Eukaryota</taxon>
        <taxon>Viridiplantae</taxon>
        <taxon>Streptophyta</taxon>
        <taxon>Embryophyta</taxon>
        <taxon>Tracheophyta</taxon>
        <taxon>Spermatophyta</taxon>
        <taxon>Magnoliopsida</taxon>
        <taxon>eudicotyledons</taxon>
        <taxon>Gunneridae</taxon>
        <taxon>Pentapetalae</taxon>
        <taxon>rosids</taxon>
        <taxon>malvids</taxon>
        <taxon>Brassicales</taxon>
        <taxon>Brassicaceae</taxon>
        <taxon>Brassiceae</taxon>
        <taxon>Brassica</taxon>
    </lineage>
</organism>
<dbReference type="EMBL" id="JADBGQ010000005">
    <property type="protein sequence ID" value="KAG5397718.1"/>
    <property type="molecule type" value="Genomic_DNA"/>
</dbReference>
<keyword evidence="2" id="KW-1185">Reference proteome</keyword>
<name>A0ABQ7MG48_BRACM</name>
<gene>
    <name evidence="1" type="primary">A05g506230.1_BraROA</name>
    <name evidence="1" type="ORF">IGI04_019532</name>
</gene>
<evidence type="ECO:0000313" key="1">
    <source>
        <dbReference type="EMBL" id="KAG5397718.1"/>
    </source>
</evidence>
<accession>A0ABQ7MG48</accession>
<protein>
    <submittedName>
        <fullName evidence="1">Uncharacterized protein</fullName>
    </submittedName>
</protein>
<comment type="caution">
    <text evidence="1">The sequence shown here is derived from an EMBL/GenBank/DDBJ whole genome shotgun (WGS) entry which is preliminary data.</text>
</comment>
<proteinExistence type="predicted"/>
<dbReference type="Proteomes" id="UP000823674">
    <property type="component" value="Chromosome A05"/>
</dbReference>
<reference evidence="1 2" key="1">
    <citation type="submission" date="2021-03" db="EMBL/GenBank/DDBJ databases">
        <authorList>
            <person name="King G.J."/>
            <person name="Bancroft I."/>
            <person name="Baten A."/>
            <person name="Bloomfield J."/>
            <person name="Borpatragohain P."/>
            <person name="He Z."/>
            <person name="Irish N."/>
            <person name="Irwin J."/>
            <person name="Liu K."/>
            <person name="Mauleon R.P."/>
            <person name="Moore J."/>
            <person name="Morris R."/>
            <person name="Ostergaard L."/>
            <person name="Wang B."/>
            <person name="Wells R."/>
        </authorList>
    </citation>
    <scope>NUCLEOTIDE SEQUENCE [LARGE SCALE GENOMIC DNA]</scope>
    <source>
        <strain evidence="1">R-o-18</strain>
        <tissue evidence="1">Leaf</tissue>
    </source>
</reference>
<sequence>MPLPKRRWNDVSDASYRANEITTIVNGSMLMTPKAFESHASLINLGAELYFIIVLCFDSSVEKGS</sequence>